<protein>
    <submittedName>
        <fullName evidence="1">Uncharacterized protein (DUF924 family)</fullName>
    </submittedName>
</protein>
<keyword evidence="2" id="KW-1185">Reference proteome</keyword>
<sequence length="200" mass="23708">MDGRLQQVLNFWFGDNWHDAAVTAKTQGKIWWQKSTQTDSEIRHRFAELLDEEMQDRLQDQRAPEALLARIILTDQMTRNMFRGQPQSFACDERARWLSGQLLERDDYVQLPLIAQVFVFMPLEHSERLADQQMCLQYFQALVERADPAQKGLFRDYLNYAQKHLEIIERFGRFPHRNAIVGRDSTREEQDFLRQPGSSF</sequence>
<name>A0A4R6UQF5_9GAMM</name>
<proteinExistence type="predicted"/>
<dbReference type="InterPro" id="IPR010323">
    <property type="entry name" value="DUF924"/>
</dbReference>
<dbReference type="OrthoDB" id="7593450at2"/>
<dbReference type="InterPro" id="IPR011990">
    <property type="entry name" value="TPR-like_helical_dom_sf"/>
</dbReference>
<dbReference type="RefSeq" id="WP_133589106.1">
    <property type="nucleotide sequence ID" value="NZ_CP037953.1"/>
</dbReference>
<dbReference type="SUPFAM" id="SSF48452">
    <property type="entry name" value="TPR-like"/>
    <property type="match status" value="1"/>
</dbReference>
<dbReference type="Gene3D" id="1.25.40.10">
    <property type="entry name" value="Tetratricopeptide repeat domain"/>
    <property type="match status" value="1"/>
</dbReference>
<organism evidence="1 2">
    <name type="scientific">Permianibacter aggregans</name>
    <dbReference type="NCBI Taxonomy" id="1510150"/>
    <lineage>
        <taxon>Bacteria</taxon>
        <taxon>Pseudomonadati</taxon>
        <taxon>Pseudomonadota</taxon>
        <taxon>Gammaproteobacteria</taxon>
        <taxon>Pseudomonadales</taxon>
        <taxon>Pseudomonadaceae</taxon>
        <taxon>Permianibacter</taxon>
    </lineage>
</organism>
<evidence type="ECO:0000313" key="1">
    <source>
        <dbReference type="EMBL" id="TDQ49480.1"/>
    </source>
</evidence>
<gene>
    <name evidence="1" type="ORF">EV696_104186</name>
</gene>
<evidence type="ECO:0000313" key="2">
    <source>
        <dbReference type="Proteomes" id="UP000295375"/>
    </source>
</evidence>
<reference evidence="1 2" key="1">
    <citation type="submission" date="2019-03" db="EMBL/GenBank/DDBJ databases">
        <title>Genomic Encyclopedia of Type Strains, Phase IV (KMG-IV): sequencing the most valuable type-strain genomes for metagenomic binning, comparative biology and taxonomic classification.</title>
        <authorList>
            <person name="Goeker M."/>
        </authorList>
    </citation>
    <scope>NUCLEOTIDE SEQUENCE [LARGE SCALE GENOMIC DNA]</scope>
    <source>
        <strain evidence="1 2">DSM 103792</strain>
    </source>
</reference>
<dbReference type="Gene3D" id="1.20.58.320">
    <property type="entry name" value="TPR-like"/>
    <property type="match status" value="1"/>
</dbReference>
<dbReference type="Proteomes" id="UP000295375">
    <property type="component" value="Unassembled WGS sequence"/>
</dbReference>
<dbReference type="AlphaFoldDB" id="A0A4R6UQF5"/>
<accession>A0A4R6UQF5</accession>
<comment type="caution">
    <text evidence="1">The sequence shown here is derived from an EMBL/GenBank/DDBJ whole genome shotgun (WGS) entry which is preliminary data.</text>
</comment>
<dbReference type="Pfam" id="PF06041">
    <property type="entry name" value="DUF924"/>
    <property type="match status" value="1"/>
</dbReference>
<dbReference type="EMBL" id="SNYM01000004">
    <property type="protein sequence ID" value="TDQ49480.1"/>
    <property type="molecule type" value="Genomic_DNA"/>
</dbReference>